<name>A0A3B0YEH8_9ZZZZ</name>
<evidence type="ECO:0000256" key="4">
    <source>
        <dbReference type="ARBA" id="ARBA00022679"/>
    </source>
</evidence>
<accession>A0A3B0YEH8</accession>
<keyword evidence="5 12" id="KW-0548">Nucleotidyltransferase</keyword>
<dbReference type="GO" id="GO:0009360">
    <property type="term" value="C:DNA polymerase III complex"/>
    <property type="evidence" value="ECO:0007669"/>
    <property type="project" value="InterPro"/>
</dbReference>
<dbReference type="AlphaFoldDB" id="A0A3B0YEH8"/>
<comment type="subcellular location">
    <subcellularLocation>
        <location evidence="1">Cytoplasm</location>
    </subcellularLocation>
</comment>
<feature type="domain" description="DNA polymerase III beta sliding clamp N-terminal" evidence="9">
    <location>
        <begin position="1"/>
        <end position="118"/>
    </location>
</feature>
<proteinExistence type="inferred from homology"/>
<dbReference type="GO" id="GO:0042802">
    <property type="term" value="F:identical protein binding"/>
    <property type="evidence" value="ECO:0007669"/>
    <property type="project" value="UniProtKB-ARBA"/>
</dbReference>
<evidence type="ECO:0000256" key="3">
    <source>
        <dbReference type="ARBA" id="ARBA00022490"/>
    </source>
</evidence>
<evidence type="ECO:0000256" key="1">
    <source>
        <dbReference type="ARBA" id="ARBA00004496"/>
    </source>
</evidence>
<feature type="domain" description="DNA polymerase III beta sliding clamp central" evidence="10">
    <location>
        <begin position="129"/>
        <end position="243"/>
    </location>
</feature>
<gene>
    <name evidence="12" type="ORF">MNBD_GAMMA12-469</name>
</gene>
<dbReference type="NCBIfam" id="TIGR00663">
    <property type="entry name" value="dnan"/>
    <property type="match status" value="1"/>
</dbReference>
<dbReference type="PIRSF" id="PIRSF000804">
    <property type="entry name" value="DNA_pol_III_b"/>
    <property type="match status" value="1"/>
</dbReference>
<keyword evidence="7" id="KW-0239">DNA-directed DNA polymerase</keyword>
<dbReference type="Pfam" id="PF02768">
    <property type="entry name" value="DNA_pol3_beta_3"/>
    <property type="match status" value="1"/>
</dbReference>
<dbReference type="InterPro" id="IPR022635">
    <property type="entry name" value="DNA_polIII_beta_C"/>
</dbReference>
<dbReference type="SUPFAM" id="SSF55979">
    <property type="entry name" value="DNA clamp"/>
    <property type="match status" value="3"/>
</dbReference>
<dbReference type="Gene3D" id="3.70.10.10">
    <property type="match status" value="1"/>
</dbReference>
<dbReference type="InterPro" id="IPR022634">
    <property type="entry name" value="DNA_polIII_beta_N"/>
</dbReference>
<feature type="domain" description="DNA polymerase III beta sliding clamp C-terminal" evidence="11">
    <location>
        <begin position="246"/>
        <end position="365"/>
    </location>
</feature>
<evidence type="ECO:0000313" key="12">
    <source>
        <dbReference type="EMBL" id="VAW79315.1"/>
    </source>
</evidence>
<organism evidence="12">
    <name type="scientific">hydrothermal vent metagenome</name>
    <dbReference type="NCBI Taxonomy" id="652676"/>
    <lineage>
        <taxon>unclassified sequences</taxon>
        <taxon>metagenomes</taxon>
        <taxon>ecological metagenomes</taxon>
    </lineage>
</organism>
<comment type="similarity">
    <text evidence="2">Belongs to the beta sliding clamp family.</text>
</comment>
<protein>
    <submittedName>
        <fullName evidence="12">DNA polymerase III beta subunit</fullName>
        <ecNumber evidence="12">2.7.7.7</ecNumber>
    </submittedName>
</protein>
<keyword evidence="4 12" id="KW-0808">Transferase</keyword>
<dbReference type="InterPro" id="IPR001001">
    <property type="entry name" value="DNA_polIII_beta"/>
</dbReference>
<evidence type="ECO:0000259" key="9">
    <source>
        <dbReference type="Pfam" id="PF00712"/>
    </source>
</evidence>
<dbReference type="GO" id="GO:0008408">
    <property type="term" value="F:3'-5' exonuclease activity"/>
    <property type="evidence" value="ECO:0007669"/>
    <property type="project" value="InterPro"/>
</dbReference>
<dbReference type="EC" id="2.7.7.7" evidence="12"/>
<dbReference type="GO" id="GO:0003677">
    <property type="term" value="F:DNA binding"/>
    <property type="evidence" value="ECO:0007669"/>
    <property type="project" value="UniProtKB-KW"/>
</dbReference>
<keyword evidence="8" id="KW-0238">DNA-binding</keyword>
<dbReference type="InterPro" id="IPR046938">
    <property type="entry name" value="DNA_clamp_sf"/>
</dbReference>
<dbReference type="SMART" id="SM00480">
    <property type="entry name" value="POL3Bc"/>
    <property type="match status" value="1"/>
</dbReference>
<evidence type="ECO:0000256" key="5">
    <source>
        <dbReference type="ARBA" id="ARBA00022695"/>
    </source>
</evidence>
<dbReference type="CDD" id="cd00140">
    <property type="entry name" value="beta_clamp"/>
    <property type="match status" value="1"/>
</dbReference>
<evidence type="ECO:0000256" key="6">
    <source>
        <dbReference type="ARBA" id="ARBA00022705"/>
    </source>
</evidence>
<dbReference type="GO" id="GO:0003887">
    <property type="term" value="F:DNA-directed DNA polymerase activity"/>
    <property type="evidence" value="ECO:0007669"/>
    <property type="project" value="UniProtKB-KW"/>
</dbReference>
<evidence type="ECO:0000256" key="2">
    <source>
        <dbReference type="ARBA" id="ARBA00010752"/>
    </source>
</evidence>
<keyword evidence="3" id="KW-0963">Cytoplasm</keyword>
<dbReference type="EMBL" id="UOFL01000171">
    <property type="protein sequence ID" value="VAW79315.1"/>
    <property type="molecule type" value="Genomic_DNA"/>
</dbReference>
<evidence type="ECO:0000256" key="7">
    <source>
        <dbReference type="ARBA" id="ARBA00022932"/>
    </source>
</evidence>
<dbReference type="FunFam" id="3.10.150.10:FF:000001">
    <property type="entry name" value="Beta sliding clamp"/>
    <property type="match status" value="1"/>
</dbReference>
<sequence>MKLETTREELLKPLQLVTSVVERRQTLPILSNVLIKLKNGTLSVSATDLEVELVTTSFIDITEEGETTLPARKILDICKTLPEGAKLTLTVDGEKALLTSGRSRFSLSTFPAKDFPKVDEFAQVDGFSVSEAELKKLIDRTQFSMAQQDVRHYLNGLMLELRDSLLVSVATDGHRLSYCKIETDIKNDEIKQVIIPRKGIQELSRLLSDTENKVTVSIGTNHIAIDILGIKFTSKLIDGKFPDYERVLPDSSEIQLTADRETLRQALIRTSILSNEKYRGIRLALSNNKLSIQAYNPEQEKAEEEMEVSYEGDDIEVGFNVNYLLDALTAIDEETVLISMMDPNSSCLVQKAEDADCKYIIMPMRL</sequence>
<dbReference type="PANTHER" id="PTHR30478:SF0">
    <property type="entry name" value="BETA SLIDING CLAMP"/>
    <property type="match status" value="1"/>
</dbReference>
<evidence type="ECO:0000259" key="11">
    <source>
        <dbReference type="Pfam" id="PF02768"/>
    </source>
</evidence>
<dbReference type="GO" id="GO:0006271">
    <property type="term" value="P:DNA strand elongation involved in DNA replication"/>
    <property type="evidence" value="ECO:0007669"/>
    <property type="project" value="TreeGrafter"/>
</dbReference>
<keyword evidence="6" id="KW-0235">DNA replication</keyword>
<evidence type="ECO:0000256" key="8">
    <source>
        <dbReference type="ARBA" id="ARBA00023125"/>
    </source>
</evidence>
<reference evidence="12" key="1">
    <citation type="submission" date="2018-06" db="EMBL/GenBank/DDBJ databases">
        <authorList>
            <person name="Zhirakovskaya E."/>
        </authorList>
    </citation>
    <scope>NUCLEOTIDE SEQUENCE</scope>
</reference>
<dbReference type="InterPro" id="IPR022637">
    <property type="entry name" value="DNA_polIII_beta_cen"/>
</dbReference>
<dbReference type="Pfam" id="PF02767">
    <property type="entry name" value="DNA_pol3_beta_2"/>
    <property type="match status" value="1"/>
</dbReference>
<dbReference type="GO" id="GO:0005737">
    <property type="term" value="C:cytoplasm"/>
    <property type="evidence" value="ECO:0007669"/>
    <property type="project" value="UniProtKB-SubCell"/>
</dbReference>
<dbReference type="PANTHER" id="PTHR30478">
    <property type="entry name" value="DNA POLYMERASE III SUBUNIT BETA"/>
    <property type="match status" value="1"/>
</dbReference>
<evidence type="ECO:0000259" key="10">
    <source>
        <dbReference type="Pfam" id="PF02767"/>
    </source>
</evidence>
<dbReference type="Pfam" id="PF00712">
    <property type="entry name" value="DNA_pol3_beta"/>
    <property type="match status" value="1"/>
</dbReference>
<dbReference type="Gene3D" id="3.10.150.10">
    <property type="entry name" value="DNA Polymerase III, subunit A, domain 2"/>
    <property type="match status" value="1"/>
</dbReference>